<organism evidence="1 2">
    <name type="scientific">Romanomermis culicivorax</name>
    <name type="common">Nematode worm</name>
    <dbReference type="NCBI Taxonomy" id="13658"/>
    <lineage>
        <taxon>Eukaryota</taxon>
        <taxon>Metazoa</taxon>
        <taxon>Ecdysozoa</taxon>
        <taxon>Nematoda</taxon>
        <taxon>Enoplea</taxon>
        <taxon>Dorylaimia</taxon>
        <taxon>Mermithida</taxon>
        <taxon>Mermithoidea</taxon>
        <taxon>Mermithidae</taxon>
        <taxon>Romanomermis</taxon>
    </lineage>
</organism>
<evidence type="ECO:0000313" key="2">
    <source>
        <dbReference type="WBParaSite" id="nRc.2.0.1.t45864-RA"/>
    </source>
</evidence>
<dbReference type="Proteomes" id="UP000887565">
    <property type="component" value="Unplaced"/>
</dbReference>
<dbReference type="AlphaFoldDB" id="A0A915L459"/>
<sequence length="65" mass="7438">MSGMDIVYLQVTKINQSRRRFAWTTWINGAFLRRKLPLKAVALADVMVIRRSTNDLKTEPSSDLG</sequence>
<proteinExistence type="predicted"/>
<evidence type="ECO:0000313" key="1">
    <source>
        <dbReference type="Proteomes" id="UP000887565"/>
    </source>
</evidence>
<protein>
    <submittedName>
        <fullName evidence="2">Uncharacterized protein</fullName>
    </submittedName>
</protein>
<accession>A0A915L459</accession>
<name>A0A915L459_ROMCU</name>
<dbReference type="WBParaSite" id="nRc.2.0.1.t45864-RA">
    <property type="protein sequence ID" value="nRc.2.0.1.t45864-RA"/>
    <property type="gene ID" value="nRc.2.0.1.g45864"/>
</dbReference>
<reference evidence="2" key="1">
    <citation type="submission" date="2022-11" db="UniProtKB">
        <authorList>
            <consortium name="WormBaseParasite"/>
        </authorList>
    </citation>
    <scope>IDENTIFICATION</scope>
</reference>
<keyword evidence="1" id="KW-1185">Reference proteome</keyword>